<dbReference type="Gene3D" id="1.10.340.70">
    <property type="match status" value="1"/>
</dbReference>
<dbReference type="GO" id="GO:0016787">
    <property type="term" value="F:hydrolase activity"/>
    <property type="evidence" value="ECO:0007669"/>
    <property type="project" value="UniProtKB-KW"/>
</dbReference>
<dbReference type="InterPro" id="IPR036397">
    <property type="entry name" value="RNaseH_sf"/>
</dbReference>
<feature type="region of interest" description="Disordered" evidence="9">
    <location>
        <begin position="473"/>
        <end position="556"/>
    </location>
</feature>
<dbReference type="GO" id="GO:0008270">
    <property type="term" value="F:zinc ion binding"/>
    <property type="evidence" value="ECO:0007669"/>
    <property type="project" value="UniProtKB-KW"/>
</dbReference>
<dbReference type="Proteomes" id="UP000015104">
    <property type="component" value="Unassembled WGS sequence"/>
</dbReference>
<evidence type="ECO:0000256" key="4">
    <source>
        <dbReference type="ARBA" id="ARBA00022722"/>
    </source>
</evidence>
<reference evidence="14" key="1">
    <citation type="submission" date="2011-08" db="EMBL/GenBank/DDBJ databases">
        <authorList>
            <person name="Rombauts S."/>
        </authorList>
    </citation>
    <scope>NUCLEOTIDE SEQUENCE</scope>
    <source>
        <strain evidence="14">London</strain>
    </source>
</reference>
<evidence type="ECO:0000259" key="12">
    <source>
        <dbReference type="PROSITE" id="PS50994"/>
    </source>
</evidence>
<dbReference type="SUPFAM" id="SSF57756">
    <property type="entry name" value="Retrovirus zinc finger-like domains"/>
    <property type="match status" value="1"/>
</dbReference>
<dbReference type="GO" id="GO:0004519">
    <property type="term" value="F:endonuclease activity"/>
    <property type="evidence" value="ECO:0007669"/>
    <property type="project" value="UniProtKB-KW"/>
</dbReference>
<keyword evidence="14" id="KW-1185">Reference proteome</keyword>
<keyword evidence="3" id="KW-0548">Nucleotidyltransferase</keyword>
<dbReference type="GO" id="GO:0015074">
    <property type="term" value="P:DNA integration"/>
    <property type="evidence" value="ECO:0007669"/>
    <property type="project" value="InterPro"/>
</dbReference>
<dbReference type="Pfam" id="PF00078">
    <property type="entry name" value="RVT_1"/>
    <property type="match status" value="1"/>
</dbReference>
<evidence type="ECO:0000259" key="10">
    <source>
        <dbReference type="PROSITE" id="PS50158"/>
    </source>
</evidence>
<feature type="compositionally biased region" description="Basic and acidic residues" evidence="9">
    <location>
        <begin position="281"/>
        <end position="301"/>
    </location>
</feature>
<reference evidence="13" key="2">
    <citation type="submission" date="2015-06" db="UniProtKB">
        <authorList>
            <consortium name="EnsemblMetazoa"/>
        </authorList>
    </citation>
    <scope>IDENTIFICATION</scope>
</reference>
<keyword evidence="8" id="KW-0862">Zinc</keyword>
<dbReference type="InterPro" id="IPR043128">
    <property type="entry name" value="Rev_trsase/Diguanyl_cyclase"/>
</dbReference>
<feature type="compositionally biased region" description="Basic and acidic residues" evidence="9">
    <location>
        <begin position="473"/>
        <end position="492"/>
    </location>
</feature>
<dbReference type="Gene3D" id="3.30.70.270">
    <property type="match status" value="2"/>
</dbReference>
<dbReference type="STRING" id="32264.T1KVH5"/>
<dbReference type="Gene3D" id="3.30.420.10">
    <property type="entry name" value="Ribonuclease H-like superfamily/Ribonuclease H"/>
    <property type="match status" value="2"/>
</dbReference>
<evidence type="ECO:0000256" key="5">
    <source>
        <dbReference type="ARBA" id="ARBA00022759"/>
    </source>
</evidence>
<dbReference type="InterPro" id="IPR041373">
    <property type="entry name" value="RT_RNaseH"/>
</dbReference>
<keyword evidence="6" id="KW-0378">Hydrolase</keyword>
<feature type="compositionally biased region" description="Low complexity" evidence="9">
    <location>
        <begin position="50"/>
        <end position="66"/>
    </location>
</feature>
<feature type="domain" description="CCHC-type" evidence="10">
    <location>
        <begin position="521"/>
        <end position="537"/>
    </location>
</feature>
<evidence type="ECO:0000313" key="14">
    <source>
        <dbReference type="Proteomes" id="UP000015104"/>
    </source>
</evidence>
<dbReference type="InterPro" id="IPR001584">
    <property type="entry name" value="Integrase_cat-core"/>
</dbReference>
<dbReference type="InterPro" id="IPR036875">
    <property type="entry name" value="Znf_CCHC_sf"/>
</dbReference>
<keyword evidence="5" id="KW-0255">Endonuclease</keyword>
<dbReference type="PROSITE" id="PS50158">
    <property type="entry name" value="ZF_CCHC"/>
    <property type="match status" value="1"/>
</dbReference>
<dbReference type="Pfam" id="PF17917">
    <property type="entry name" value="RT_RNaseH"/>
    <property type="match status" value="1"/>
</dbReference>
<dbReference type="InterPro" id="IPR041588">
    <property type="entry name" value="Integrase_H2C2"/>
</dbReference>
<feature type="compositionally biased region" description="Low complexity" evidence="9">
    <location>
        <begin position="499"/>
        <end position="512"/>
    </location>
</feature>
<feature type="region of interest" description="Disordered" evidence="9">
    <location>
        <begin position="30"/>
        <end position="66"/>
    </location>
</feature>
<dbReference type="InterPro" id="IPR050951">
    <property type="entry name" value="Retrovirus_Pol_polyprotein"/>
</dbReference>
<dbReference type="InterPro" id="IPR000477">
    <property type="entry name" value="RT_dom"/>
</dbReference>
<dbReference type="GO" id="GO:0003676">
    <property type="term" value="F:nucleic acid binding"/>
    <property type="evidence" value="ECO:0007669"/>
    <property type="project" value="InterPro"/>
</dbReference>
<keyword evidence="7" id="KW-0695">RNA-directed DNA polymerase</keyword>
<dbReference type="InterPro" id="IPR043502">
    <property type="entry name" value="DNA/RNA_pol_sf"/>
</dbReference>
<dbReference type="Pfam" id="PF00098">
    <property type="entry name" value="zf-CCHC"/>
    <property type="match status" value="1"/>
</dbReference>
<evidence type="ECO:0000256" key="7">
    <source>
        <dbReference type="ARBA" id="ARBA00022918"/>
    </source>
</evidence>
<dbReference type="EMBL" id="CAEY01000613">
    <property type="status" value="NOT_ANNOTATED_CDS"/>
    <property type="molecule type" value="Genomic_DNA"/>
</dbReference>
<dbReference type="InterPro" id="IPR012337">
    <property type="entry name" value="RNaseH-like_sf"/>
</dbReference>
<keyword evidence="2" id="KW-0808">Transferase</keyword>
<dbReference type="PROSITE" id="PS50994">
    <property type="entry name" value="INTEGRASE"/>
    <property type="match status" value="1"/>
</dbReference>
<dbReference type="SUPFAM" id="SSF56672">
    <property type="entry name" value="DNA/RNA polymerases"/>
    <property type="match status" value="1"/>
</dbReference>
<dbReference type="Pfam" id="PF17921">
    <property type="entry name" value="Integrase_H2C2"/>
    <property type="match status" value="1"/>
</dbReference>
<protein>
    <recommendedName>
        <fullName evidence="1">RNA-directed DNA polymerase</fullName>
        <ecNumber evidence="1">2.7.7.49</ecNumber>
    </recommendedName>
</protein>
<feature type="compositionally biased region" description="Basic and acidic residues" evidence="9">
    <location>
        <begin position="3046"/>
        <end position="3055"/>
    </location>
</feature>
<evidence type="ECO:0000259" key="11">
    <source>
        <dbReference type="PROSITE" id="PS50878"/>
    </source>
</evidence>
<accession>T1KVH5</accession>
<name>T1KVH5_TETUR</name>
<dbReference type="HOGENOM" id="CLU_3425280_0_0_1"/>
<dbReference type="EC" id="2.7.7.49" evidence="1"/>
<keyword evidence="4" id="KW-0540">Nuclease</keyword>
<dbReference type="GO" id="GO:0042575">
    <property type="term" value="C:DNA polymerase complex"/>
    <property type="evidence" value="ECO:0007669"/>
    <property type="project" value="UniProtKB-ARBA"/>
</dbReference>
<dbReference type="InterPro" id="IPR001878">
    <property type="entry name" value="Znf_CCHC"/>
</dbReference>
<sequence>MNSSFQLATTAGLPMNSCYETDYCFTISESDKSDKSDKNDKNEQNDPVDQSGNQSKTSTSQTQTTLSTKHYIKDMETSEMKLWLKNWQVRFIDNDEIIREKFYDAIQTIFALESVFDATDEMVGDTCFNALMIKSKFPDWIKELRAQGTTEHDLREIIKKMGFDPPTMMLTSDVSIRKLPIASPAKRLLEAMVKKWAKPAEPIVMRQVVDPGFKLDDILNQTLPDNTQSPPALGNNATVTRQQIEAEDENEHPEDTDENEPRVFDETVVLPTNQTAQATVPKDKVPDKDKNKVEEKAKAEPKTYAKCKPKLPKLPVYTQDAMDPWQWLQTIKRILSLERCHDDDKLYVLQKAMAYDFLPFAKQLDKEKHTSETYISALEDKLRNPAVISQATSEFHQCKWNFDSHPAEFIRKLETMVIKVKGEPSPQEFIQDVLIRLPAEVKDSLFRSKSVHDIQDLTAALVNEYNIELRKRAERKESNKDKNEKRGDDRKHAAVNVNASGSGTSGASASSSNRTGKTPFRCYNCNNLGHSSRECRQPRRSKTSENPNSNKNEGRTERFQPAQLRMANAPTFGQSQQNQQNSNQPQAKESANLVQETNIVNAYMARAPAKEYSFMMNENQQDNQQVELITKIDPSPRNFPTVRLTMCYPTRETFKVGDVLLDTGACTSCIDYQFAQKMKAFIMKSNVSVRGIIADACQIVEGAAYAIMKHPKMSKTRIIKFQVMKDLEPVMVLGNRFADVYFVGMVNHGGRYQVNLRESVESEWLSPEIAFRFCTAEESWGLLNVPEIPSVNTIRETVANLILDSLPYSPWMDGELNSNSQFPQMEVERLHYIQEMSKTPEFENVMPIYLQIENNELQLAERLMKRMDPKLNTEKRNELLEVLMEFEQVFSKTKSDMGLVPWQKWPIKIDIGDQTIPHQQPYPCTIEKRREFQKIIAELIKHDIVEKSNAPGGSPAMLIGKPDGSFRLLNDLRAVNRLTNVIFHPMPRIDDCLEAIRGTKFFNMFDLYQGYFQIEIPPSERGKTVFLTPDGKYQYKRLPMGLACAPFEFQRLMNTVLNGLNYTECLGYFDDIPVMGKSWSELLCNTRLVLDRLRDWNLEIKTDKCQFGVTELVLLGHLVNGDGIRPDPNKVAALKKLPYPTSVKQLQSIMGCYNYFSRYIKNYSTLATPLYKLISKERKFKMLKQDHQALDELKNALIEETMLVHFDPELQKKLTVDASDVAVGGILLQADPQQEIPSEFESLKVIPIDKVKHWKPLYFFSQKLAKHQQSYSVSEKECLAVLVAIKKFKHYLDGSEFLVETDHHALCQLPKLKFKNQRMERWQIILSSFKYKVIYTKGDKHGPDCLSRYQTEWSPKLLDPEADFIEDLFWIKFINFEENEADTEINEAEVNEIKLLDSMVKKQFKTIYYYQSDENWNEKLKDAQLEDIEISKIILNLIVDPRSELHKNYLFLNNLLFRKPMFGHDVNRIVINEKILKDLFKEEHESSLGGHFGVEKTYLQISRRFWMEKLYEKVKDLCQNCEKCYLGKSSNVTYAEPSLKPVPESILERLEMDAQGPITFKNGAKKVILVLIDTLSRFVYAKLLPDQKSKTVIKFLDEYFSEFGFPSIIQTDRGRNFLSGDVENHMKKLGIKHEVSNAYHPQSQGTVERINRTIAERLRTSIMNLETIDLKSSLENAVIAINSSIHKIHRFSPYYLVFGRYLKKPIDLHLNLNATISETIEQCRKLARERLLKQQSYYQERLQSVTKRNPYKFLDLCYVKNSAPSLGTTKKLVNKFFGPFFVMGVKHGSVLLLNPENQERFTSNLELTRPHVGIIPEKLIQLKNELLIEADNTFEPDDRNEHLSEASADNQDLNQIDLNESNQEESATDNSLRLSAENQTLPDSLEVNIDSDSEKSTIIDENASQLNQAQSSKKRRKRKKRKYITANRQIMRDNPVISGQDAEKLGPVTRKRKVVSVNLIQFESLNKLNSLRLKVKNFEISAIKDLAILRALCNLQLGETLTNSLSLVLLIKTVDILTQSSFYSFSFQVFFDFSSLKLQFPDNFNSLNQSSTILFELCLKLTNLVNSVSLNLSNCEKIQLAKLLQRLSLTPASLNKLNCDSSVQQLTLNCKGFHPDCELTDSELFKCCEFSCLKQIQVLLFIEMPSSVVSSASTSSSGSYASANTVIQDARFAMRLRRQLAKIVPVPVIDLEESTSGNIGGDKANNNGTGNESFEFQWPGMEGDNGSEKTIIHLDNANVQDALNHYYDPLPEKTAYGLSSFKKSFTDNSPYPPPSADQGRRYCEFPAPKRTAEPHDFLKPEFFINAREDIKKDIEQSEADKNWFNSFIKEKLQMNVVEDNLDKVKFGTLRKGYTAAEVIHPQFHEFKTLITCILCEQVALNPRSCHQCNKIYCLGCAKWLQALPIDLELEKVNQADGFMCINQNCLVDLQTLGYPKFGEVKDQSIVNFFKEASFRCHRKFCEQQHLSCNILHHLQKCRRGPIKFKFDRTLQLTFMSGPIRDELNQRPKDINSLLPVHLKKQEPTKTIPQMWHERALCYAFLIKSYERKEVTPIEMRTQANFGLNHWNNKKRMIDPTEPLDEGEEWALQIGFPSCAPVPIPDVPRRWPTCRNSTIPYYLLAESETWRRWAKYVDYDKDSISTTSSLVLYSHDVNDPESPFILADPFERMAPAEAESVQDWIKDNFPSCKNPSNIYRELAVSTKERTVMTRTRKRTQLAQSFQNRPDANLPPMLADQLNVIDEMASTCPERELIFSISMFNVRINENGHYRPRPCWIAIMDANLEVVYETFVKYREVDHIDSRFHGLTVKDLKYARNLATARDQVIKFLACAKKVVGYGLINHLRNLGLSRDEIRVLHPKLRDMNNYYSPYIEHPMNIHAIAFLWFHGYTLPANPHSPVVETTTVMRLYLLQWKKIEKMAEVHGGIHNENCQQTCGNRVTSGLLNEFTEGIAKGFCSWPDEWKRNPRSIRIPEFNDNCILPDNEILKRTAELCKSDVKKSKGDTPQSRNKKIVEMLKAKRSAEPSESENATKSQKVMDPNHEYNTLWDEMKAQKPDDGATSASNMLKELEGWNEE</sequence>
<evidence type="ECO:0000256" key="2">
    <source>
        <dbReference type="ARBA" id="ARBA00022679"/>
    </source>
</evidence>
<dbReference type="Pfam" id="PF00665">
    <property type="entry name" value="rve"/>
    <property type="match status" value="1"/>
</dbReference>
<dbReference type="CDD" id="cd01647">
    <property type="entry name" value="RT_LTR"/>
    <property type="match status" value="1"/>
</dbReference>
<dbReference type="PANTHER" id="PTHR37984">
    <property type="entry name" value="PROTEIN CBG26694"/>
    <property type="match status" value="1"/>
</dbReference>
<feature type="domain" description="Integrase catalytic" evidence="12">
    <location>
        <begin position="1539"/>
        <end position="1701"/>
    </location>
</feature>
<evidence type="ECO:0000256" key="9">
    <source>
        <dbReference type="SAM" id="MobiDB-lite"/>
    </source>
</evidence>
<keyword evidence="8" id="KW-0863">Zinc-finger</keyword>
<dbReference type="FunFam" id="3.30.70.270:FF:000020">
    <property type="entry name" value="Transposon Tf2-6 polyprotein-like Protein"/>
    <property type="match status" value="1"/>
</dbReference>
<dbReference type="Gene3D" id="3.10.10.10">
    <property type="entry name" value="HIV Type 1 Reverse Transcriptase, subunit A, domain 1"/>
    <property type="match status" value="1"/>
</dbReference>
<dbReference type="PANTHER" id="PTHR37984:SF5">
    <property type="entry name" value="PROTEIN NYNRIN-LIKE"/>
    <property type="match status" value="1"/>
</dbReference>
<dbReference type="PROSITE" id="PS50878">
    <property type="entry name" value="RT_POL"/>
    <property type="match status" value="1"/>
</dbReference>
<feature type="region of interest" description="Disordered" evidence="9">
    <location>
        <begin position="3015"/>
        <end position="3073"/>
    </location>
</feature>
<dbReference type="EnsemblMetazoa" id="tetur23g00660.1">
    <property type="protein sequence ID" value="tetur23g00660.1"/>
    <property type="gene ID" value="tetur23g00660"/>
</dbReference>
<dbReference type="CDD" id="cd09274">
    <property type="entry name" value="RNase_HI_RT_Ty3"/>
    <property type="match status" value="1"/>
</dbReference>
<feature type="compositionally biased region" description="Basic and acidic residues" evidence="9">
    <location>
        <begin position="30"/>
        <end position="44"/>
    </location>
</feature>
<dbReference type="SMART" id="SM00343">
    <property type="entry name" value="ZnF_C2HC"/>
    <property type="match status" value="1"/>
</dbReference>
<organism evidence="13 14">
    <name type="scientific">Tetranychus urticae</name>
    <name type="common">Two-spotted spider mite</name>
    <dbReference type="NCBI Taxonomy" id="32264"/>
    <lineage>
        <taxon>Eukaryota</taxon>
        <taxon>Metazoa</taxon>
        <taxon>Ecdysozoa</taxon>
        <taxon>Arthropoda</taxon>
        <taxon>Chelicerata</taxon>
        <taxon>Arachnida</taxon>
        <taxon>Acari</taxon>
        <taxon>Acariformes</taxon>
        <taxon>Trombidiformes</taxon>
        <taxon>Prostigmata</taxon>
        <taxon>Eleutherengona</taxon>
        <taxon>Raphignathae</taxon>
        <taxon>Tetranychoidea</taxon>
        <taxon>Tetranychidae</taxon>
        <taxon>Tetranychus</taxon>
    </lineage>
</organism>
<feature type="region of interest" description="Disordered" evidence="9">
    <location>
        <begin position="276"/>
        <end position="301"/>
    </location>
</feature>
<dbReference type="GO" id="GO:0003964">
    <property type="term" value="F:RNA-directed DNA polymerase activity"/>
    <property type="evidence" value="ECO:0007669"/>
    <property type="project" value="UniProtKB-KW"/>
</dbReference>
<evidence type="ECO:0000256" key="8">
    <source>
        <dbReference type="PROSITE-ProRule" id="PRU00047"/>
    </source>
</evidence>
<keyword evidence="8" id="KW-0479">Metal-binding</keyword>
<dbReference type="SUPFAM" id="SSF53098">
    <property type="entry name" value="Ribonuclease H-like"/>
    <property type="match status" value="1"/>
</dbReference>
<feature type="domain" description="Reverse transcriptase" evidence="11">
    <location>
        <begin position="940"/>
        <end position="1119"/>
    </location>
</feature>
<proteinExistence type="predicted"/>
<evidence type="ECO:0000313" key="13">
    <source>
        <dbReference type="EnsemblMetazoa" id="tetur23g00660.1"/>
    </source>
</evidence>
<evidence type="ECO:0000256" key="3">
    <source>
        <dbReference type="ARBA" id="ARBA00022695"/>
    </source>
</evidence>
<evidence type="ECO:0000256" key="1">
    <source>
        <dbReference type="ARBA" id="ARBA00012493"/>
    </source>
</evidence>
<evidence type="ECO:0000256" key="6">
    <source>
        <dbReference type="ARBA" id="ARBA00022801"/>
    </source>
</evidence>